<evidence type="ECO:0000313" key="4">
    <source>
        <dbReference type="Proteomes" id="UP000230750"/>
    </source>
</evidence>
<dbReference type="EMBL" id="MRZV01000074">
    <property type="protein sequence ID" value="PIK59780.1"/>
    <property type="molecule type" value="Genomic_DNA"/>
</dbReference>
<dbReference type="PANTHER" id="PTHR45751:SF53">
    <property type="entry name" value="VWFA DOMAIN-CONTAINING PROTEIN"/>
    <property type="match status" value="1"/>
</dbReference>
<feature type="domain" description="VWFA" evidence="2">
    <location>
        <begin position="85"/>
        <end position="282"/>
    </location>
</feature>
<dbReference type="Pfam" id="PF07002">
    <property type="entry name" value="Copine"/>
    <property type="match status" value="1"/>
</dbReference>
<dbReference type="Gene3D" id="3.40.50.410">
    <property type="entry name" value="von Willebrand factor, type A domain"/>
    <property type="match status" value="1"/>
</dbReference>
<dbReference type="SUPFAM" id="SSF53300">
    <property type="entry name" value="vWA-like"/>
    <property type="match status" value="1"/>
</dbReference>
<proteinExistence type="predicted"/>
<evidence type="ECO:0000259" key="2">
    <source>
        <dbReference type="SMART" id="SM00327"/>
    </source>
</evidence>
<dbReference type="InterPro" id="IPR010734">
    <property type="entry name" value="Copine_C"/>
</dbReference>
<evidence type="ECO:0000313" key="3">
    <source>
        <dbReference type="EMBL" id="PIK59780.1"/>
    </source>
</evidence>
<dbReference type="InterPro" id="IPR036465">
    <property type="entry name" value="vWFA_dom_sf"/>
</dbReference>
<organism evidence="3 4">
    <name type="scientific">Stichopus japonicus</name>
    <name type="common">Sea cucumber</name>
    <dbReference type="NCBI Taxonomy" id="307972"/>
    <lineage>
        <taxon>Eukaryota</taxon>
        <taxon>Metazoa</taxon>
        <taxon>Echinodermata</taxon>
        <taxon>Eleutherozoa</taxon>
        <taxon>Echinozoa</taxon>
        <taxon>Holothuroidea</taxon>
        <taxon>Aspidochirotacea</taxon>
        <taxon>Aspidochirotida</taxon>
        <taxon>Stichopodidae</taxon>
        <taxon>Apostichopus</taxon>
    </lineage>
</organism>
<reference evidence="3 4" key="1">
    <citation type="journal article" date="2017" name="PLoS Biol.">
        <title>The sea cucumber genome provides insights into morphological evolution and visceral regeneration.</title>
        <authorList>
            <person name="Zhang X."/>
            <person name="Sun L."/>
            <person name="Yuan J."/>
            <person name="Sun Y."/>
            <person name="Gao Y."/>
            <person name="Zhang L."/>
            <person name="Li S."/>
            <person name="Dai H."/>
            <person name="Hamel J.F."/>
            <person name="Liu C."/>
            <person name="Yu Y."/>
            <person name="Liu S."/>
            <person name="Lin W."/>
            <person name="Guo K."/>
            <person name="Jin S."/>
            <person name="Xu P."/>
            <person name="Storey K.B."/>
            <person name="Huan P."/>
            <person name="Zhang T."/>
            <person name="Zhou Y."/>
            <person name="Zhang J."/>
            <person name="Lin C."/>
            <person name="Li X."/>
            <person name="Xing L."/>
            <person name="Huo D."/>
            <person name="Sun M."/>
            <person name="Wang L."/>
            <person name="Mercier A."/>
            <person name="Li F."/>
            <person name="Yang H."/>
            <person name="Xiang J."/>
        </authorList>
    </citation>
    <scope>NUCLEOTIDE SEQUENCE [LARGE SCALE GENOMIC DNA]</scope>
    <source>
        <strain evidence="3">Shaxun</strain>
        <tissue evidence="3">Muscle</tissue>
    </source>
</reference>
<dbReference type="PANTHER" id="PTHR45751">
    <property type="entry name" value="COPINE FAMILY PROTEIN 1"/>
    <property type="match status" value="1"/>
</dbReference>
<dbReference type="Proteomes" id="UP000230750">
    <property type="component" value="Unassembled WGS sequence"/>
</dbReference>
<dbReference type="GO" id="GO:0005634">
    <property type="term" value="C:nucleus"/>
    <property type="evidence" value="ECO:0007669"/>
    <property type="project" value="TreeGrafter"/>
</dbReference>
<dbReference type="AlphaFoldDB" id="A0A2G8LHX2"/>
<comment type="caution">
    <text evidence="3">The sequence shown here is derived from an EMBL/GenBank/DDBJ whole genome shotgun (WGS) entry which is preliminary data.</text>
</comment>
<gene>
    <name evidence="3" type="ORF">BSL78_03352</name>
</gene>
<feature type="chain" id="PRO_5013580492" evidence="1">
    <location>
        <begin position="25"/>
        <end position="333"/>
    </location>
</feature>
<keyword evidence="1" id="KW-0732">Signal</keyword>
<dbReference type="STRING" id="307972.A0A2G8LHX2"/>
<dbReference type="OrthoDB" id="5855668at2759"/>
<dbReference type="InterPro" id="IPR052079">
    <property type="entry name" value="E3_ligase/Copine_domain"/>
</dbReference>
<evidence type="ECO:0000256" key="1">
    <source>
        <dbReference type="SAM" id="SignalP"/>
    </source>
</evidence>
<dbReference type="GO" id="GO:0004842">
    <property type="term" value="F:ubiquitin-protein transferase activity"/>
    <property type="evidence" value="ECO:0007669"/>
    <property type="project" value="TreeGrafter"/>
</dbReference>
<sequence length="333" mass="37518">MALFFFVAAVVAVMFLFAVYNQEAQKPKEIDHSLISRSESRYSSLSVFEKLGLSLNECNTFRTFLDRFNSYDEVVGAIKKTGMVKSDLIIGIDFSASNEWQGRKCFGVRCLHDVSNSKLLNPYQRVLTIMAATMEQFDDDHLIPTFGFGDKLCRNDSVFALARDGVQCKGFDEVLERYLLHATHSELGGPTCMAPIIEQAVEIVKDKKSYHILLIITDGQFAGDREDIRAIIRASEYPLSIVVVGVGDGPWDVLQEYDDKLLSRHFDNLQFVPYQDLVTNSLNPETALALHILMEIPDQYAAICRLGYIDQESSLPEVHSSNEYLNGDITMKT</sequence>
<accession>A0A2G8LHX2</accession>
<dbReference type="SMART" id="SM00327">
    <property type="entry name" value="VWA"/>
    <property type="match status" value="1"/>
</dbReference>
<protein>
    <submittedName>
        <fullName evidence="3">Putative E3 ubiquitin-protein ligase RGLG1-like</fullName>
    </submittedName>
</protein>
<dbReference type="InterPro" id="IPR002035">
    <property type="entry name" value="VWF_A"/>
</dbReference>
<keyword evidence="4" id="KW-1185">Reference proteome</keyword>
<feature type="signal peptide" evidence="1">
    <location>
        <begin position="1"/>
        <end position="24"/>
    </location>
</feature>
<dbReference type="GO" id="GO:0016567">
    <property type="term" value="P:protein ubiquitination"/>
    <property type="evidence" value="ECO:0007669"/>
    <property type="project" value="TreeGrafter"/>
</dbReference>
<name>A0A2G8LHX2_STIJA</name>